<protein>
    <submittedName>
        <fullName evidence="5">Predicted protein</fullName>
    </submittedName>
</protein>
<feature type="region of interest" description="Disordered" evidence="2">
    <location>
        <begin position="610"/>
        <end position="634"/>
    </location>
</feature>
<accession>B0DJH6</accession>
<dbReference type="OrthoDB" id="2690078at2759"/>
<evidence type="ECO:0000259" key="3">
    <source>
        <dbReference type="Pfam" id="PF00171"/>
    </source>
</evidence>
<dbReference type="Pfam" id="PF20231">
    <property type="entry name" value="DUF6589"/>
    <property type="match status" value="2"/>
</dbReference>
<feature type="compositionally biased region" description="Basic and acidic residues" evidence="2">
    <location>
        <begin position="1"/>
        <end position="11"/>
    </location>
</feature>
<dbReference type="InParanoid" id="B0DJH6"/>
<dbReference type="PANTHER" id="PTHR43353">
    <property type="entry name" value="SUCCINATE-SEMIALDEHYDE DEHYDROGENASE, MITOCHONDRIAL"/>
    <property type="match status" value="1"/>
</dbReference>
<dbReference type="Proteomes" id="UP000001194">
    <property type="component" value="Unassembled WGS sequence"/>
</dbReference>
<feature type="region of interest" description="Disordered" evidence="2">
    <location>
        <begin position="1"/>
        <end position="25"/>
    </location>
</feature>
<dbReference type="InterPro" id="IPR016162">
    <property type="entry name" value="Ald_DH_N"/>
</dbReference>
<dbReference type="Pfam" id="PF00171">
    <property type="entry name" value="Aldedh"/>
    <property type="match status" value="1"/>
</dbReference>
<dbReference type="InterPro" id="IPR016161">
    <property type="entry name" value="Ald_DH/histidinol_DH"/>
</dbReference>
<dbReference type="PANTHER" id="PTHR43353:SF5">
    <property type="entry name" value="SUCCINATE-SEMIALDEHYDE DEHYDROGENASE, MITOCHONDRIAL"/>
    <property type="match status" value="1"/>
</dbReference>
<evidence type="ECO:0000313" key="5">
    <source>
        <dbReference type="EMBL" id="EDR05121.1"/>
    </source>
</evidence>
<dbReference type="HOGENOM" id="CLU_431525_0_0_1"/>
<gene>
    <name evidence="5" type="ORF">LACBIDRAFT_329867</name>
</gene>
<dbReference type="GO" id="GO:0009450">
    <property type="term" value="P:gamma-aminobutyric acid catabolic process"/>
    <property type="evidence" value="ECO:0007669"/>
    <property type="project" value="TreeGrafter"/>
</dbReference>
<proteinExistence type="predicted"/>
<evidence type="ECO:0000256" key="1">
    <source>
        <dbReference type="ARBA" id="ARBA00023002"/>
    </source>
</evidence>
<evidence type="ECO:0000256" key="2">
    <source>
        <dbReference type="SAM" id="MobiDB-lite"/>
    </source>
</evidence>
<dbReference type="SUPFAM" id="SSF53720">
    <property type="entry name" value="ALDH-like"/>
    <property type="match status" value="1"/>
</dbReference>
<evidence type="ECO:0000313" key="6">
    <source>
        <dbReference type="Proteomes" id="UP000001194"/>
    </source>
</evidence>
<feature type="domain" description="Aldehyde dehydrogenase" evidence="3">
    <location>
        <begin position="510"/>
        <end position="558"/>
    </location>
</feature>
<dbReference type="GO" id="GO:0005829">
    <property type="term" value="C:cytosol"/>
    <property type="evidence" value="ECO:0007669"/>
    <property type="project" value="TreeGrafter"/>
</dbReference>
<name>B0DJH6_LACBS</name>
<dbReference type="GO" id="GO:0004777">
    <property type="term" value="F:succinate-semialdehyde dehydrogenase (NAD+) activity"/>
    <property type="evidence" value="ECO:0007669"/>
    <property type="project" value="TreeGrafter"/>
</dbReference>
<evidence type="ECO:0000259" key="4">
    <source>
        <dbReference type="Pfam" id="PF20231"/>
    </source>
</evidence>
<reference evidence="5 6" key="1">
    <citation type="journal article" date="2008" name="Nature">
        <title>The genome of Laccaria bicolor provides insights into mycorrhizal symbiosis.</title>
        <authorList>
            <person name="Martin F."/>
            <person name="Aerts A."/>
            <person name="Ahren D."/>
            <person name="Brun A."/>
            <person name="Danchin E.G.J."/>
            <person name="Duchaussoy F."/>
            <person name="Gibon J."/>
            <person name="Kohler A."/>
            <person name="Lindquist E."/>
            <person name="Pereda V."/>
            <person name="Salamov A."/>
            <person name="Shapiro H.J."/>
            <person name="Wuyts J."/>
            <person name="Blaudez D."/>
            <person name="Buee M."/>
            <person name="Brokstein P."/>
            <person name="Canbaeck B."/>
            <person name="Cohen D."/>
            <person name="Courty P.E."/>
            <person name="Coutinho P.M."/>
            <person name="Delaruelle C."/>
            <person name="Detter J.C."/>
            <person name="Deveau A."/>
            <person name="DiFazio S."/>
            <person name="Duplessis S."/>
            <person name="Fraissinet-Tachet L."/>
            <person name="Lucic E."/>
            <person name="Frey-Klett P."/>
            <person name="Fourrey C."/>
            <person name="Feussner I."/>
            <person name="Gay G."/>
            <person name="Grimwood J."/>
            <person name="Hoegger P.J."/>
            <person name="Jain P."/>
            <person name="Kilaru S."/>
            <person name="Labbe J."/>
            <person name="Lin Y.C."/>
            <person name="Legue V."/>
            <person name="Le Tacon F."/>
            <person name="Marmeisse R."/>
            <person name="Melayah D."/>
            <person name="Montanini B."/>
            <person name="Muratet M."/>
            <person name="Nehls U."/>
            <person name="Niculita-Hirzel H."/>
            <person name="Oudot-Le Secq M.P."/>
            <person name="Peter M."/>
            <person name="Quesneville H."/>
            <person name="Rajashekar B."/>
            <person name="Reich M."/>
            <person name="Rouhier N."/>
            <person name="Schmutz J."/>
            <person name="Yin T."/>
            <person name="Chalot M."/>
            <person name="Henrissat B."/>
            <person name="Kuees U."/>
            <person name="Lucas S."/>
            <person name="Van de Peer Y."/>
            <person name="Podila G.K."/>
            <person name="Polle A."/>
            <person name="Pukkila P.J."/>
            <person name="Richardson P.M."/>
            <person name="Rouze P."/>
            <person name="Sanders I.R."/>
            <person name="Stajich J.E."/>
            <person name="Tunlid A."/>
            <person name="Tuskan G."/>
            <person name="Grigoriev I.V."/>
        </authorList>
    </citation>
    <scope>NUCLEOTIDE SEQUENCE [LARGE SCALE GENOMIC DNA]</scope>
    <source>
        <strain evidence="6">S238N-H82 / ATCC MYA-4686</strain>
    </source>
</reference>
<dbReference type="AlphaFoldDB" id="B0DJH6"/>
<dbReference type="EMBL" id="DS547114">
    <property type="protein sequence ID" value="EDR05121.1"/>
    <property type="molecule type" value="Genomic_DNA"/>
</dbReference>
<dbReference type="STRING" id="486041.B0DJH6"/>
<dbReference type="Gene3D" id="3.40.605.10">
    <property type="entry name" value="Aldehyde Dehydrogenase, Chain A, domain 1"/>
    <property type="match status" value="2"/>
</dbReference>
<keyword evidence="6" id="KW-1185">Reference proteome</keyword>
<sequence length="634" mass="71411">MSGSKRAHDENIPVTPQNQSFTFVDGFAPKKPRLSAKNARPFTSQEIQNIQRDREAQRLTQAREKEEDPVLSVQVSWMLSYHGSELLDSIHACHPDMAIDWALSTTAERIEAEWKVLVREFQPGQGVPITDILARFSLQRVLAQTQLLAPTLYDLLQRVSGSHESTSIHKDRNLTVATTICMLVKSRNDHAPEFQTTTCMYFLACGASRSLFDVLNHAGLTLSYTQAVAKLKQLGAERLEEMHAVSRTQAVMIIWDNLNIAFNVTEQHHDSKAHFDNGTTATLIPLFGEVRRVEDGQLWHIQDILYDAFPDLRDRFRHGTEAAPSVYQIPLHKTKQYPLPAMHIDESSLDGTLEVLDTIVTRHLKFTAEDLQKHGILICAGDQLSKLLVDKGYGWRLDSKNPPPFSALLGTYNQDGVALQHPRWFPDLLWRLRRLPPKKRDVPLENICLFNRDALLFRQLKYAVKRGDVGAILDICTHRLCNLFTSLPSSQFGPKEPSLIKFQAFTDGKWLDAKSGDKIVVTNPATNEELERIPDMGLSETKEAIDAAAKAFTTWKDHREGRSMAVKGKIQTTLLLSLSDPATNEELGTIPDMGLSETKEAIDAAAKAFTTWKDHREGEDSDDPPTLAVRPRYQ</sequence>
<keyword evidence="1" id="KW-0560">Oxidoreductase</keyword>
<dbReference type="InterPro" id="IPR050740">
    <property type="entry name" value="Aldehyde_DH_Superfamily"/>
</dbReference>
<dbReference type="InterPro" id="IPR015590">
    <property type="entry name" value="Aldehyde_DH_dom"/>
</dbReference>
<organism evidence="6">
    <name type="scientific">Laccaria bicolor (strain S238N-H82 / ATCC MYA-4686)</name>
    <name type="common">Bicoloured deceiver</name>
    <name type="synonym">Laccaria laccata var. bicolor</name>
    <dbReference type="NCBI Taxonomy" id="486041"/>
    <lineage>
        <taxon>Eukaryota</taxon>
        <taxon>Fungi</taxon>
        <taxon>Dikarya</taxon>
        <taxon>Basidiomycota</taxon>
        <taxon>Agaricomycotina</taxon>
        <taxon>Agaricomycetes</taxon>
        <taxon>Agaricomycetidae</taxon>
        <taxon>Agaricales</taxon>
        <taxon>Agaricineae</taxon>
        <taxon>Hydnangiaceae</taxon>
        <taxon>Laccaria</taxon>
    </lineage>
</organism>
<dbReference type="KEGG" id="lbc:LACBIDRAFT_329867"/>
<feature type="domain" description="DUF6589" evidence="4">
    <location>
        <begin position="432"/>
        <end position="478"/>
    </location>
</feature>
<feature type="domain" description="DUF6589" evidence="4">
    <location>
        <begin position="289"/>
        <end position="386"/>
    </location>
</feature>
<dbReference type="RefSeq" id="XP_001884086.1">
    <property type="nucleotide sequence ID" value="XM_001884051.1"/>
</dbReference>
<dbReference type="GeneID" id="6079862"/>
<dbReference type="InterPro" id="IPR046496">
    <property type="entry name" value="DUF6589"/>
</dbReference>